<keyword evidence="9" id="KW-1185">Reference proteome</keyword>
<dbReference type="PANTHER" id="PTHR16056:SF2">
    <property type="entry name" value="TESTIS-EXPRESSED PROTEIN 10"/>
    <property type="match status" value="1"/>
</dbReference>
<dbReference type="OrthoDB" id="361362at2759"/>
<dbReference type="GO" id="GO:0005634">
    <property type="term" value="C:nucleus"/>
    <property type="evidence" value="ECO:0007669"/>
    <property type="project" value="UniProtKB-SubCell"/>
</dbReference>
<organism evidence="8 9">
    <name type="scientific">Phytophthora megakarya</name>
    <dbReference type="NCBI Taxonomy" id="4795"/>
    <lineage>
        <taxon>Eukaryota</taxon>
        <taxon>Sar</taxon>
        <taxon>Stramenopiles</taxon>
        <taxon>Oomycota</taxon>
        <taxon>Peronosporomycetes</taxon>
        <taxon>Peronosporales</taxon>
        <taxon>Peronosporaceae</taxon>
        <taxon>Phytophthora</taxon>
    </lineage>
</organism>
<dbReference type="InterPro" id="IPR016024">
    <property type="entry name" value="ARM-type_fold"/>
</dbReference>
<comment type="caution">
    <text evidence="8">The sequence shown here is derived from an EMBL/GenBank/DDBJ whole genome shotgun (WGS) entry which is preliminary data.</text>
</comment>
<dbReference type="EMBL" id="NBNE01001269">
    <property type="protein sequence ID" value="OWZ14757.1"/>
    <property type="molecule type" value="Genomic_DNA"/>
</dbReference>
<evidence type="ECO:0000256" key="4">
    <source>
        <dbReference type="ARBA" id="ARBA00023242"/>
    </source>
</evidence>
<evidence type="ECO:0000259" key="6">
    <source>
        <dbReference type="Pfam" id="PF12333"/>
    </source>
</evidence>
<dbReference type="InterPro" id="IPR011989">
    <property type="entry name" value="ARM-like"/>
</dbReference>
<dbReference type="InterPro" id="IPR024679">
    <property type="entry name" value="Ipi1_N"/>
</dbReference>
<feature type="domain" description="TEX10-like TPR repeats" evidence="7">
    <location>
        <begin position="575"/>
        <end position="740"/>
    </location>
</feature>
<keyword evidence="4" id="KW-0539">Nucleus</keyword>
<gene>
    <name evidence="8" type="ORF">PHMEG_00011716</name>
</gene>
<evidence type="ECO:0000256" key="5">
    <source>
        <dbReference type="SAM" id="MobiDB-lite"/>
    </source>
</evidence>
<evidence type="ECO:0000256" key="1">
    <source>
        <dbReference type="ARBA" id="ARBA00004604"/>
    </source>
</evidence>
<dbReference type="Proteomes" id="UP000198211">
    <property type="component" value="Unassembled WGS sequence"/>
</dbReference>
<evidence type="ECO:0000313" key="9">
    <source>
        <dbReference type="Proteomes" id="UP000198211"/>
    </source>
</evidence>
<dbReference type="AlphaFoldDB" id="A0A225WCN6"/>
<dbReference type="STRING" id="4795.A0A225WCN6"/>
<name>A0A225WCN6_9STRA</name>
<feature type="region of interest" description="Disordered" evidence="5">
    <location>
        <begin position="1"/>
        <end position="29"/>
    </location>
</feature>
<dbReference type="Pfam" id="PF12333">
    <property type="entry name" value="Ipi1_N"/>
    <property type="match status" value="1"/>
</dbReference>
<dbReference type="Pfam" id="PF25781">
    <property type="entry name" value="TPR_TEX10"/>
    <property type="match status" value="1"/>
</dbReference>
<reference evidence="9" key="1">
    <citation type="submission" date="2017-03" db="EMBL/GenBank/DDBJ databases">
        <title>Phytopthora megakarya and P. palmivora, two closely related causual agents of cacao black pod achieved similar genome size and gene model numbers by different mechanisms.</title>
        <authorList>
            <person name="Ali S."/>
            <person name="Shao J."/>
            <person name="Larry D.J."/>
            <person name="Kronmiller B."/>
            <person name="Shen D."/>
            <person name="Strem M.D."/>
            <person name="Melnick R.L."/>
            <person name="Guiltinan M.J."/>
            <person name="Tyler B.M."/>
            <person name="Meinhardt L.W."/>
            <person name="Bailey B.A."/>
        </authorList>
    </citation>
    <scope>NUCLEOTIDE SEQUENCE [LARGE SCALE GENOMIC DNA]</scope>
    <source>
        <strain evidence="9">zdho120</strain>
    </source>
</reference>
<dbReference type="Gene3D" id="1.25.10.10">
    <property type="entry name" value="Leucine-rich Repeat Variant"/>
    <property type="match status" value="1"/>
</dbReference>
<evidence type="ECO:0000256" key="2">
    <source>
        <dbReference type="ARBA" id="ARBA00004642"/>
    </source>
</evidence>
<evidence type="ECO:0000256" key="3">
    <source>
        <dbReference type="ARBA" id="ARBA00006427"/>
    </source>
</evidence>
<dbReference type="PANTHER" id="PTHR16056">
    <property type="entry name" value="REGULATOR OF MICROTUBULE DYNAMICS PROTEIN"/>
    <property type="match status" value="1"/>
</dbReference>
<feature type="domain" description="Pre-rRNA-processing protein Ipi1 N-terminal" evidence="6">
    <location>
        <begin position="143"/>
        <end position="242"/>
    </location>
</feature>
<evidence type="ECO:0000313" key="8">
    <source>
        <dbReference type="EMBL" id="OWZ14757.1"/>
    </source>
</evidence>
<protein>
    <submittedName>
        <fullName evidence="8">Uncharacterized protein</fullName>
    </submittedName>
</protein>
<dbReference type="SUPFAM" id="SSF48371">
    <property type="entry name" value="ARM repeat"/>
    <property type="match status" value="1"/>
</dbReference>
<feature type="compositionally biased region" description="Basic residues" evidence="5">
    <location>
        <begin position="235"/>
        <end position="247"/>
    </location>
</feature>
<feature type="region of interest" description="Disordered" evidence="5">
    <location>
        <begin position="226"/>
        <end position="247"/>
    </location>
</feature>
<evidence type="ECO:0000259" key="7">
    <source>
        <dbReference type="Pfam" id="PF25781"/>
    </source>
</evidence>
<proteinExistence type="inferred from homology"/>
<sequence>MARAAIATKSKKKPADFKRPKRKVGRRAAPAANVTSVGITSRRINLLEQSLLQDKAGAAQLTHRHQALPELLQQAGHYNAHVRQRALQGLKELASQATAANLRANASVLLERFLPTLLDEEAVVREAAVLAWKAMLPVLRCVLAPFATLVATYLCSGLTHLQVGVRQDALKAIGELVDEAPELLREDAGREALARLLENFRDLICAAQTQGIRMMNTYDLLLGSESNSKTDGRKKTSQKGKKSKKVKAPSGALTLRFAALKVLHKLMLSVSTGVEKGAAVGTRSASVPTTKTLLLYPALQLVSTSMFATASVTTSSGVKASASWQEKVRALLPVLLDLWLECLEGSTDALSDVHVEHMKYIVECTTAVVGANTELLHLDADDAKKNEFFQAALKLREELLAPECFPMLPSASATLAAASDGQGVLSRWHGMNAALAKLACEYLRLPALMRGSGKGVPQSEALEQRVCSYVVSTLTKYKETPELRAVASMQNVLHPLLEVVTLILASSLRRKEDSISAAKTTAERTLLLETVTQFYVLCTPKSVSFRSCTAFVVEQLEVALRGQQRQSQKLAWPMVIQWVACLADLLGQLDPQHMELGRRSLLALISVLKQLPAEYASCEKMDSVLTNLSAFFDLAAVPSPSMTEDEKQRMLARTRFDDLSAADQLAFVALVFHLPRYPVSLLRALASCCKSSRIYSEAKSFLVDILFQRRDAVDLAHIVSFLVSTALVPVEATVHQQRQQLQLVGHVCRTFVAMNLGNLLPKILAPTLAKTQAREEMNSMELHTLVLLYRTCVSSATLRSIEVKQRSDIPAEMERELVSLCVKIMTNYTASSSSETSTTPEEVDAREQERLLVEACVSTLVIGETNIFTSFLDKLLMVQQQVLAQNRRLRVLQALVRTTSLAGAIRRHQSHVEHLLPAVEQQHANEDDVVQLVRQLRGDLELLAAGQLTEDDSK</sequence>
<comment type="similarity">
    <text evidence="3">Belongs to the IPI1/TEX10 family.</text>
</comment>
<dbReference type="InterPro" id="IPR057949">
    <property type="entry name" value="TPR_TEX10"/>
</dbReference>
<accession>A0A225WCN6</accession>
<comment type="subcellular location">
    <subcellularLocation>
        <location evidence="1">Nucleus</location>
        <location evidence="1">Nucleolus</location>
    </subcellularLocation>
    <subcellularLocation>
        <location evidence="2">Nucleus</location>
        <location evidence="2">Nucleoplasm</location>
    </subcellularLocation>
</comment>